<evidence type="ECO:0000313" key="2">
    <source>
        <dbReference type="Proteomes" id="UP000235589"/>
    </source>
</evidence>
<dbReference type="Proteomes" id="UP000235589">
    <property type="component" value="Chromosome"/>
</dbReference>
<name>A0A2K9P384_9FIRM</name>
<gene>
    <name evidence="1" type="ORF">B9O19_01564</name>
</gene>
<dbReference type="KEGG" id="mpec:B9O19_01564"/>
<protein>
    <submittedName>
        <fullName evidence="1">Uncharacterized protein</fullName>
    </submittedName>
</protein>
<dbReference type="RefSeq" id="WP_306560268.1">
    <property type="nucleotide sequence ID" value="NZ_DBGCFQ010000202.1"/>
</dbReference>
<dbReference type="AlphaFoldDB" id="A0A2K9P384"/>
<sequence length="41" mass="4394">MLLFHGGKHIAHHPLTARTEGGAHRWDASVTDLAEAADVFG</sequence>
<dbReference type="EMBL" id="CP020991">
    <property type="protein sequence ID" value="AUO19722.1"/>
    <property type="molecule type" value="Genomic_DNA"/>
</dbReference>
<proteinExistence type="predicted"/>
<reference evidence="1 2" key="1">
    <citation type="submission" date="2017-04" db="EMBL/GenBank/DDBJ databases">
        <title>Monoglobus pectinilyticus 14 draft genome.</title>
        <authorList>
            <person name="Kim C."/>
            <person name="Rosendale D.I."/>
            <person name="Kelly W.J."/>
            <person name="Tannock G.W."/>
            <person name="Patchett M.L."/>
            <person name="Jordens J.Z."/>
        </authorList>
    </citation>
    <scope>NUCLEOTIDE SEQUENCE [LARGE SCALE GENOMIC DNA]</scope>
    <source>
        <strain evidence="1 2">14</strain>
    </source>
</reference>
<organism evidence="1 2">
    <name type="scientific">Monoglobus pectinilyticus</name>
    <dbReference type="NCBI Taxonomy" id="1981510"/>
    <lineage>
        <taxon>Bacteria</taxon>
        <taxon>Bacillati</taxon>
        <taxon>Bacillota</taxon>
        <taxon>Clostridia</taxon>
        <taxon>Monoglobales</taxon>
        <taxon>Monoglobaceae</taxon>
        <taxon>Monoglobus</taxon>
    </lineage>
</organism>
<evidence type="ECO:0000313" key="1">
    <source>
        <dbReference type="EMBL" id="AUO19722.1"/>
    </source>
</evidence>
<accession>A0A2K9P384</accession>
<keyword evidence="2" id="KW-1185">Reference proteome</keyword>